<keyword evidence="6" id="KW-0547">Nucleotide-binding</keyword>
<organism evidence="12 13">
    <name type="scientific">Psylliodes chrysocephalus</name>
    <dbReference type="NCBI Taxonomy" id="3402493"/>
    <lineage>
        <taxon>Eukaryota</taxon>
        <taxon>Metazoa</taxon>
        <taxon>Ecdysozoa</taxon>
        <taxon>Arthropoda</taxon>
        <taxon>Hexapoda</taxon>
        <taxon>Insecta</taxon>
        <taxon>Pterygota</taxon>
        <taxon>Neoptera</taxon>
        <taxon>Endopterygota</taxon>
        <taxon>Coleoptera</taxon>
        <taxon>Polyphaga</taxon>
        <taxon>Cucujiformia</taxon>
        <taxon>Chrysomeloidea</taxon>
        <taxon>Chrysomelidae</taxon>
        <taxon>Galerucinae</taxon>
        <taxon>Alticini</taxon>
        <taxon>Psylliodes</taxon>
    </lineage>
</organism>
<protein>
    <recommendedName>
        <fullName evidence="14">Tyrosine-protein kinase-like otk</fullName>
    </recommendedName>
</protein>
<evidence type="ECO:0000256" key="4">
    <source>
        <dbReference type="ARBA" id="ARBA00023319"/>
    </source>
</evidence>
<dbReference type="FunFam" id="2.60.40.10:FF:000032">
    <property type="entry name" value="palladin isoform X1"/>
    <property type="match status" value="1"/>
</dbReference>
<evidence type="ECO:0000256" key="1">
    <source>
        <dbReference type="ARBA" id="ARBA00004167"/>
    </source>
</evidence>
<dbReference type="InterPro" id="IPR001245">
    <property type="entry name" value="Ser-Thr/Tyr_kinase_cat_dom"/>
</dbReference>
<gene>
    <name evidence="12" type="ORF">PSYICH_LOCUS7894</name>
</gene>
<name>A0A9P0CWS7_9CUCU</name>
<evidence type="ECO:0000256" key="3">
    <source>
        <dbReference type="ARBA" id="ARBA00023180"/>
    </source>
</evidence>
<dbReference type="Gene3D" id="1.10.510.10">
    <property type="entry name" value="Transferase(Phosphotransferase) domain 1"/>
    <property type="match status" value="1"/>
</dbReference>
<dbReference type="GO" id="GO:0046872">
    <property type="term" value="F:metal ion binding"/>
    <property type="evidence" value="ECO:0007669"/>
    <property type="project" value="UniProtKB-KW"/>
</dbReference>
<dbReference type="GO" id="GO:0030424">
    <property type="term" value="C:axon"/>
    <property type="evidence" value="ECO:0007669"/>
    <property type="project" value="TreeGrafter"/>
</dbReference>
<dbReference type="GO" id="GO:0050808">
    <property type="term" value="P:synapse organization"/>
    <property type="evidence" value="ECO:0007669"/>
    <property type="project" value="TreeGrafter"/>
</dbReference>
<feature type="domain" description="Ig-like" evidence="11">
    <location>
        <begin position="610"/>
        <end position="695"/>
    </location>
</feature>
<dbReference type="InterPro" id="IPR007110">
    <property type="entry name" value="Ig-like_dom"/>
</dbReference>
<dbReference type="InterPro" id="IPR013783">
    <property type="entry name" value="Ig-like_fold"/>
</dbReference>
<comment type="subcellular location">
    <subcellularLocation>
        <location evidence="1">Membrane</location>
        <topology evidence="1">Single-pass membrane protein</topology>
    </subcellularLocation>
</comment>
<reference evidence="12" key="1">
    <citation type="submission" date="2022-01" db="EMBL/GenBank/DDBJ databases">
        <authorList>
            <person name="King R."/>
        </authorList>
    </citation>
    <scope>NUCLEOTIDE SEQUENCE</scope>
</reference>
<keyword evidence="6" id="KW-0067">ATP-binding</keyword>
<dbReference type="SMART" id="SM00408">
    <property type="entry name" value="IGc2"/>
    <property type="match status" value="7"/>
</dbReference>
<dbReference type="PROSITE" id="PS50011">
    <property type="entry name" value="PROTEIN_KINASE_DOM"/>
    <property type="match status" value="1"/>
</dbReference>
<dbReference type="InterPro" id="IPR013098">
    <property type="entry name" value="Ig_I-set"/>
</dbReference>
<feature type="domain" description="Ig-like" evidence="11">
    <location>
        <begin position="227"/>
        <end position="294"/>
    </location>
</feature>
<dbReference type="GO" id="GO:0005886">
    <property type="term" value="C:plasma membrane"/>
    <property type="evidence" value="ECO:0007669"/>
    <property type="project" value="TreeGrafter"/>
</dbReference>
<dbReference type="AlphaFoldDB" id="A0A9P0CWS7"/>
<keyword evidence="4" id="KW-0393">Immunoglobulin domain</keyword>
<dbReference type="InterPro" id="IPR000719">
    <property type="entry name" value="Prot_kinase_dom"/>
</dbReference>
<dbReference type="InterPro" id="IPR050958">
    <property type="entry name" value="Cell_Adh-Cytoskel_Orgn"/>
</dbReference>
<dbReference type="PANTHER" id="PTHR45080:SF21">
    <property type="entry name" value="INACTIVE TYROSINE-PROTEIN KINASE 7"/>
    <property type="match status" value="1"/>
</dbReference>
<dbReference type="InterPro" id="IPR011009">
    <property type="entry name" value="Kinase-like_dom_sf"/>
</dbReference>
<sequence>MVFGTWMGKTRQRMEHGASVTSIVVTKVQSKDEPYFVKTPKDVDVILGNPVTLPCEVTPDNGIKYYWELNGSKIANTTRRHQQGSNLHITRVDRDRDSGQFTCIAVEDTPTGQSPAITSSPATINIQWIDEASVQLQEPESALFIQRGSNVILRCHLDASGEVHFDWYRNTDHLTKSARLEIKKKRLHIKSVEPSDNGVYRCVAKNEAGIQHSTKNFALAVPGNHTPLIQTVPSDTVVKRGGTAFLDCSYQNADVIEWYFKDDRLENNNRLTVHSNGTLQINNVDESDQGIYSCVGIRSESTDVPQSYTAELKLAFIEPLVSTSFEPTLPENSRRIVGEGNTFQLSCLEPKSLPLAKKWWENRHGHTISDTGEIRVDDGRLIIDNIRLENAGHYKCVAENIAGKTEKIVEIIVTTKPKIIVHPESVTVDENDRSALICEFESASREHTMAKWRKDGKTLKHDYDESAGSHPRIKIFKHNGTLIISNTQATDRGEYVCEVITAGQKPVYSKPATISVIEQLKFVPAPVNKKMELGSVAKVHCKAQGTPPPIIRWEKEGVPVENLNSHITDMNGTLHFNGVLTEDKGRYNCIASSSQGVINASITVDVVVAPKFSVLPKTPTEAIEGESVSIDCVVEGDPKPTIQWDKNLNMNDFDLERFKVLDNGTLYIRQVRKEDENKYGCTAGSSAGLNRKEVQLIVHSLDGMHASDSTVTKAVLITMSVAGAYIVLVIGLMVWCRYRRKSRKIPLSDITKTENGDMEHTELKEPINGTNSVTAKPKLNGLETHKEGQRSDGAETTNSQSSSQSKKSKSSLYDKLALSRTHLKELKLIGRGEFGDVMVSKIPKSVLINNKRHSKNSQTTSDDAQTEDKEVHVLIKALNNTKDEVCLQEFKREMDLFNKFSHENITKLFGLCREAEPHFMILEHTDWGDLKKFLMATQNGAPPPLTPVQSVAVLQQLSRGMEYLSNNRQVHKDLAARNCLISSVLVAKIGLPRLTRDPYSQEYCKHVNNIIPLRWLPYEAVYEDEYSTKSDVYAFAVLMWEIFAKGELPQSKINDNTFLNKLKEKKIEWKPHTATTEGLVELQELCWNIDPQKRPSFTEISSQIAEVLKSM</sequence>
<evidence type="ECO:0000256" key="8">
    <source>
        <dbReference type="SAM" id="MobiDB-lite"/>
    </source>
</evidence>
<keyword evidence="7" id="KW-0479">Metal-binding</keyword>
<feature type="domain" description="Ig-like" evidence="11">
    <location>
        <begin position="34"/>
        <end position="105"/>
    </location>
</feature>
<dbReference type="InterPro" id="IPR003599">
    <property type="entry name" value="Ig_sub"/>
</dbReference>
<feature type="compositionally biased region" description="Basic and acidic residues" evidence="8">
    <location>
        <begin position="783"/>
        <end position="793"/>
    </location>
</feature>
<feature type="active site" description="Proton acceptor" evidence="5">
    <location>
        <position position="973"/>
    </location>
</feature>
<dbReference type="CDD" id="cd00096">
    <property type="entry name" value="Ig"/>
    <property type="match status" value="1"/>
</dbReference>
<dbReference type="SUPFAM" id="SSF48726">
    <property type="entry name" value="Immunoglobulin"/>
    <property type="match status" value="7"/>
</dbReference>
<evidence type="ECO:0000313" key="12">
    <source>
        <dbReference type="EMBL" id="CAH1107275.1"/>
    </source>
</evidence>
<dbReference type="GO" id="GO:0004672">
    <property type="term" value="F:protein kinase activity"/>
    <property type="evidence" value="ECO:0007669"/>
    <property type="project" value="InterPro"/>
</dbReference>
<dbReference type="Pfam" id="PF07714">
    <property type="entry name" value="PK_Tyr_Ser-Thr"/>
    <property type="match status" value="1"/>
</dbReference>
<feature type="domain" description="Ig-like" evidence="11">
    <location>
        <begin position="417"/>
        <end position="515"/>
    </location>
</feature>
<feature type="compositionally biased region" description="Basic and acidic residues" evidence="8">
    <location>
        <begin position="756"/>
        <end position="765"/>
    </location>
</feature>
<feature type="transmembrane region" description="Helical" evidence="9">
    <location>
        <begin position="714"/>
        <end position="735"/>
    </location>
</feature>
<dbReference type="InterPro" id="IPR036179">
    <property type="entry name" value="Ig-like_dom_sf"/>
</dbReference>
<evidence type="ECO:0008006" key="14">
    <source>
        <dbReference type="Google" id="ProtNLM"/>
    </source>
</evidence>
<keyword evidence="9" id="KW-1133">Transmembrane helix</keyword>
<evidence type="ECO:0000256" key="5">
    <source>
        <dbReference type="PIRSR" id="PIRSR000615-1"/>
    </source>
</evidence>
<feature type="domain" description="Ig-like" evidence="11">
    <location>
        <begin position="115"/>
        <end position="218"/>
    </location>
</feature>
<dbReference type="PRINTS" id="PR00109">
    <property type="entry name" value="TYRKINASE"/>
</dbReference>
<dbReference type="SMART" id="SM00409">
    <property type="entry name" value="IG"/>
    <property type="match status" value="7"/>
</dbReference>
<evidence type="ECO:0000313" key="13">
    <source>
        <dbReference type="Proteomes" id="UP001153636"/>
    </source>
</evidence>
<dbReference type="Pfam" id="PF13927">
    <property type="entry name" value="Ig_3"/>
    <property type="match status" value="3"/>
</dbReference>
<feature type="binding site" evidence="7">
    <location>
        <position position="978"/>
    </location>
    <ligand>
        <name>Mg(2+)</name>
        <dbReference type="ChEBI" id="CHEBI:18420"/>
    </ligand>
</feature>
<evidence type="ECO:0000256" key="2">
    <source>
        <dbReference type="ARBA" id="ARBA00023157"/>
    </source>
</evidence>
<feature type="domain" description="Ig-like" evidence="11">
    <location>
        <begin position="319"/>
        <end position="414"/>
    </location>
</feature>
<dbReference type="Gene3D" id="3.30.200.20">
    <property type="entry name" value="Phosphorylase Kinase, domain 1"/>
    <property type="match status" value="1"/>
</dbReference>
<feature type="binding site" evidence="6">
    <location>
        <position position="977"/>
    </location>
    <ligand>
        <name>ATP</name>
        <dbReference type="ChEBI" id="CHEBI:30616"/>
    </ligand>
</feature>
<keyword evidence="9" id="KW-0812">Transmembrane</keyword>
<dbReference type="SUPFAM" id="SSF56112">
    <property type="entry name" value="Protein kinase-like (PK-like)"/>
    <property type="match status" value="1"/>
</dbReference>
<evidence type="ECO:0000256" key="6">
    <source>
        <dbReference type="PIRSR" id="PIRSR000615-2"/>
    </source>
</evidence>
<dbReference type="Pfam" id="PF07679">
    <property type="entry name" value="I-set"/>
    <property type="match status" value="4"/>
</dbReference>
<feature type="domain" description="Protein kinase" evidence="10">
    <location>
        <begin position="823"/>
        <end position="1108"/>
    </location>
</feature>
<dbReference type="GO" id="GO:0007156">
    <property type="term" value="P:homophilic cell adhesion via plasma membrane adhesion molecules"/>
    <property type="evidence" value="ECO:0007669"/>
    <property type="project" value="TreeGrafter"/>
</dbReference>
<accession>A0A9P0CWS7</accession>
<keyword evidence="7" id="KW-0460">Magnesium</keyword>
<dbReference type="PIRSF" id="PIRSF000615">
    <property type="entry name" value="TyrPK_CSF1-R"/>
    <property type="match status" value="1"/>
</dbReference>
<dbReference type="Proteomes" id="UP001153636">
    <property type="component" value="Chromosome 20"/>
</dbReference>
<dbReference type="GO" id="GO:0043025">
    <property type="term" value="C:neuronal cell body"/>
    <property type="evidence" value="ECO:0007669"/>
    <property type="project" value="TreeGrafter"/>
</dbReference>
<evidence type="ECO:0000259" key="11">
    <source>
        <dbReference type="PROSITE" id="PS50835"/>
    </source>
</evidence>
<keyword evidence="2" id="KW-1015">Disulfide bond</keyword>
<keyword evidence="13" id="KW-1185">Reference proteome</keyword>
<dbReference type="EMBL" id="OV651832">
    <property type="protein sequence ID" value="CAH1107275.1"/>
    <property type="molecule type" value="Genomic_DNA"/>
</dbReference>
<dbReference type="PROSITE" id="PS50835">
    <property type="entry name" value="IG_LIKE"/>
    <property type="match status" value="7"/>
</dbReference>
<feature type="region of interest" description="Disordered" evidence="8">
    <location>
        <begin position="756"/>
        <end position="811"/>
    </location>
</feature>
<keyword evidence="9" id="KW-0472">Membrane</keyword>
<dbReference type="InterPro" id="IPR003598">
    <property type="entry name" value="Ig_sub2"/>
</dbReference>
<feature type="domain" description="Ig-like" evidence="11">
    <location>
        <begin position="524"/>
        <end position="605"/>
    </location>
</feature>
<dbReference type="PANTHER" id="PTHR45080">
    <property type="entry name" value="CONTACTIN 5"/>
    <property type="match status" value="1"/>
</dbReference>
<dbReference type="GO" id="GO:0005524">
    <property type="term" value="F:ATP binding"/>
    <property type="evidence" value="ECO:0007669"/>
    <property type="project" value="UniProtKB-KW"/>
</dbReference>
<evidence type="ECO:0000259" key="10">
    <source>
        <dbReference type="PROSITE" id="PS50011"/>
    </source>
</evidence>
<keyword evidence="3" id="KW-0325">Glycoprotein</keyword>
<dbReference type="Gene3D" id="2.60.40.10">
    <property type="entry name" value="Immunoglobulins"/>
    <property type="match status" value="7"/>
</dbReference>
<dbReference type="OrthoDB" id="2413561at2759"/>
<proteinExistence type="predicted"/>
<evidence type="ECO:0000256" key="9">
    <source>
        <dbReference type="SAM" id="Phobius"/>
    </source>
</evidence>
<evidence type="ECO:0000256" key="7">
    <source>
        <dbReference type="PIRSR" id="PIRSR000615-3"/>
    </source>
</evidence>
<dbReference type="GO" id="GO:0008046">
    <property type="term" value="F:axon guidance receptor activity"/>
    <property type="evidence" value="ECO:0007669"/>
    <property type="project" value="TreeGrafter"/>
</dbReference>
<dbReference type="FunFam" id="2.60.40.10:FF:001805">
    <property type="entry name" value="Tyrosine-protein kinase-like otk"/>
    <property type="match status" value="1"/>
</dbReference>